<sequence length="61" mass="6984">MCKKISLQQEINPQAPILAAHHLHRLCYLFLGRGFNGRLLDDITFQIHREGSEGVSNGFEY</sequence>
<dbReference type="EMBL" id="VSSQ01131845">
    <property type="protein sequence ID" value="MPN58732.1"/>
    <property type="molecule type" value="Genomic_DNA"/>
</dbReference>
<gene>
    <name evidence="1" type="ORF">SDC9_206445</name>
</gene>
<comment type="caution">
    <text evidence="1">The sequence shown here is derived from an EMBL/GenBank/DDBJ whole genome shotgun (WGS) entry which is preliminary data.</text>
</comment>
<protein>
    <submittedName>
        <fullName evidence="1">Uncharacterized protein</fullName>
    </submittedName>
</protein>
<evidence type="ECO:0000313" key="1">
    <source>
        <dbReference type="EMBL" id="MPN58732.1"/>
    </source>
</evidence>
<reference evidence="1" key="1">
    <citation type="submission" date="2019-08" db="EMBL/GenBank/DDBJ databases">
        <authorList>
            <person name="Kucharzyk K."/>
            <person name="Murdoch R.W."/>
            <person name="Higgins S."/>
            <person name="Loffler F."/>
        </authorList>
    </citation>
    <scope>NUCLEOTIDE SEQUENCE</scope>
</reference>
<accession>A0A645J6I6</accession>
<organism evidence="1">
    <name type="scientific">bioreactor metagenome</name>
    <dbReference type="NCBI Taxonomy" id="1076179"/>
    <lineage>
        <taxon>unclassified sequences</taxon>
        <taxon>metagenomes</taxon>
        <taxon>ecological metagenomes</taxon>
    </lineage>
</organism>
<proteinExistence type="predicted"/>
<name>A0A645J6I6_9ZZZZ</name>
<dbReference type="AlphaFoldDB" id="A0A645J6I6"/>